<dbReference type="EMBL" id="ACKS01000039">
    <property type="protein sequence ID" value="EFA44605.1"/>
    <property type="molecule type" value="Genomic_DNA"/>
</dbReference>
<evidence type="ECO:0000313" key="2">
    <source>
        <dbReference type="Proteomes" id="UP000003160"/>
    </source>
</evidence>
<comment type="caution">
    <text evidence="1">The sequence shown here is derived from an EMBL/GenBank/DDBJ whole genome shotgun (WGS) entry which is preliminary data.</text>
</comment>
<organism evidence="1 2">
    <name type="scientific">Hallella bergensis DSM 17361</name>
    <dbReference type="NCBI Taxonomy" id="585502"/>
    <lineage>
        <taxon>Bacteria</taxon>
        <taxon>Pseudomonadati</taxon>
        <taxon>Bacteroidota</taxon>
        <taxon>Bacteroidia</taxon>
        <taxon>Bacteroidales</taxon>
        <taxon>Prevotellaceae</taxon>
        <taxon>Hallella</taxon>
    </lineage>
</organism>
<name>D1PVN5_9BACT</name>
<reference evidence="1 2" key="1">
    <citation type="submission" date="2009-10" db="EMBL/GenBank/DDBJ databases">
        <authorList>
            <person name="Qin X."/>
            <person name="Bachman B."/>
            <person name="Battles P."/>
            <person name="Bell A."/>
            <person name="Bess C."/>
            <person name="Bickham C."/>
            <person name="Chaboub L."/>
            <person name="Chen D."/>
            <person name="Coyle M."/>
            <person name="Deiros D.R."/>
            <person name="Dinh H."/>
            <person name="Forbes L."/>
            <person name="Fowler G."/>
            <person name="Francisco L."/>
            <person name="Fu Q."/>
            <person name="Gubbala S."/>
            <person name="Hale W."/>
            <person name="Han Y."/>
            <person name="Hemphill L."/>
            <person name="Highlander S.K."/>
            <person name="Hirani K."/>
            <person name="Hogues M."/>
            <person name="Jackson L."/>
            <person name="Jakkamsetti A."/>
            <person name="Javaid M."/>
            <person name="Jiang H."/>
            <person name="Korchina V."/>
            <person name="Kovar C."/>
            <person name="Lara F."/>
            <person name="Lee S."/>
            <person name="Mata R."/>
            <person name="Mathew T."/>
            <person name="Moen C."/>
            <person name="Morales K."/>
            <person name="Munidasa M."/>
            <person name="Nazareth L."/>
            <person name="Ngo R."/>
            <person name="Nguyen L."/>
            <person name="Okwuonu G."/>
            <person name="Ongeri F."/>
            <person name="Patil S."/>
            <person name="Petrosino J."/>
            <person name="Pham C."/>
            <person name="Pham P."/>
            <person name="Pu L.-L."/>
            <person name="Puazo M."/>
            <person name="Raj R."/>
            <person name="Reid J."/>
            <person name="Rouhana J."/>
            <person name="Saada N."/>
            <person name="Shang Y."/>
            <person name="Simmons D."/>
            <person name="Thornton R."/>
            <person name="Warren J."/>
            <person name="Weissenberger G."/>
            <person name="Zhang J."/>
            <person name="Zhang L."/>
            <person name="Zhou C."/>
            <person name="Zhu D."/>
            <person name="Muzny D."/>
            <person name="Worley K."/>
            <person name="Gibbs R."/>
        </authorList>
    </citation>
    <scope>NUCLEOTIDE SEQUENCE [LARGE SCALE GENOMIC DNA]</scope>
    <source>
        <strain evidence="1 2">DSM 17361</strain>
    </source>
</reference>
<proteinExistence type="predicted"/>
<gene>
    <name evidence="1" type="ORF">HMPREF0645_1020</name>
</gene>
<dbReference type="HOGENOM" id="CLU_2808808_0_0_10"/>
<keyword evidence="2" id="KW-1185">Reference proteome</keyword>
<protein>
    <submittedName>
        <fullName evidence="1">Uncharacterized protein</fullName>
    </submittedName>
</protein>
<evidence type="ECO:0000313" key="1">
    <source>
        <dbReference type="EMBL" id="EFA44605.1"/>
    </source>
</evidence>
<dbReference type="Proteomes" id="UP000003160">
    <property type="component" value="Unassembled WGS sequence"/>
</dbReference>
<dbReference type="AlphaFoldDB" id="D1PVN5"/>
<accession>D1PVN5</accession>
<sequence length="67" mass="7982">MFAITTRTYEGGNFFNSICHDLNLKTPANLHNIREYQVCGIKKYYFYLQQYLEHEPKFIGDKPDFQA</sequence>